<accession>G9WWC1</accession>
<organism evidence="1 2">
    <name type="scientific">Oribacterium asaccharolyticum ACB7</name>
    <dbReference type="NCBI Taxonomy" id="796944"/>
    <lineage>
        <taxon>Bacteria</taxon>
        <taxon>Bacillati</taxon>
        <taxon>Bacillota</taxon>
        <taxon>Clostridia</taxon>
        <taxon>Lachnospirales</taxon>
        <taxon>Lachnospiraceae</taxon>
        <taxon>Oribacterium</taxon>
    </lineage>
</organism>
<reference evidence="1 2" key="1">
    <citation type="submission" date="2011-08" db="EMBL/GenBank/DDBJ databases">
        <title>The Genome Sequence of Oribacterium sp. ACB7.</title>
        <authorList>
            <consortium name="The Broad Institute Genome Sequencing Platform"/>
            <person name="Earl A."/>
            <person name="Ward D."/>
            <person name="Feldgarden M."/>
            <person name="Gevers D."/>
            <person name="Sizova M."/>
            <person name="Hazen A."/>
            <person name="Epstein S."/>
            <person name="Young S.K."/>
            <person name="Zeng Q."/>
            <person name="Gargeya S."/>
            <person name="Fitzgerald M."/>
            <person name="Haas B."/>
            <person name="Abouelleil A."/>
            <person name="Alvarado L."/>
            <person name="Arachchi H.M."/>
            <person name="Berlin A."/>
            <person name="Brown A."/>
            <person name="Chapman S.B."/>
            <person name="Chen Z."/>
            <person name="Dunbar C."/>
            <person name="Freedman E."/>
            <person name="Gearin G."/>
            <person name="Gellesch M."/>
            <person name="Goldberg J."/>
            <person name="Griggs A."/>
            <person name="Gujja S."/>
            <person name="Heiman D."/>
            <person name="Howarth C."/>
            <person name="Larson L."/>
            <person name="Lui A."/>
            <person name="MacDonald P.J.P."/>
            <person name="Montmayeur A."/>
            <person name="Murphy C."/>
            <person name="Neiman D."/>
            <person name="Pearson M."/>
            <person name="Priest M."/>
            <person name="Roberts A."/>
            <person name="Saif S."/>
            <person name="Shea T."/>
            <person name="Shenoy N."/>
            <person name="Sisk P."/>
            <person name="Stolte C."/>
            <person name="Sykes S."/>
            <person name="Wortman J."/>
            <person name="Nusbaum C."/>
            <person name="Birren B."/>
        </authorList>
    </citation>
    <scope>NUCLEOTIDE SEQUENCE [LARGE SCALE GENOMIC DNA]</scope>
    <source>
        <strain evidence="1 2">ACB7</strain>
    </source>
</reference>
<sequence>MEAAKEYNVHLDSKKRVTLRGALYQYYNVKEYENGCIMLEPRELTVPDTISARTLKDMDKAVSNYKQGYVSDPIDLIRKSQTS</sequence>
<dbReference type="RefSeq" id="WP_009536993.1">
    <property type="nucleotide sequence ID" value="NZ_JH414505.1"/>
</dbReference>
<evidence type="ECO:0000313" key="1">
    <source>
        <dbReference type="EMBL" id="EHL10527.1"/>
    </source>
</evidence>
<protein>
    <submittedName>
        <fullName evidence="1">Uncharacterized protein</fullName>
    </submittedName>
</protein>
<dbReference type="AlphaFoldDB" id="G9WWC1"/>
<comment type="caution">
    <text evidence="1">The sequence shown here is derived from an EMBL/GenBank/DDBJ whole genome shotgun (WGS) entry which is preliminary data.</text>
</comment>
<keyword evidence="2" id="KW-1185">Reference proteome</keyword>
<dbReference type="HOGENOM" id="CLU_176906_0_0_9"/>
<evidence type="ECO:0000313" key="2">
    <source>
        <dbReference type="Proteomes" id="UP000003527"/>
    </source>
</evidence>
<gene>
    <name evidence="1" type="ORF">HMPREF9624_01205</name>
</gene>
<proteinExistence type="predicted"/>
<name>G9WWC1_9FIRM</name>
<dbReference type="Proteomes" id="UP000003527">
    <property type="component" value="Unassembled WGS sequence"/>
</dbReference>
<dbReference type="EMBL" id="AFZD01000019">
    <property type="protein sequence ID" value="EHL10527.1"/>
    <property type="molecule type" value="Genomic_DNA"/>
</dbReference>